<dbReference type="InterPro" id="IPR001958">
    <property type="entry name" value="Tet-R_TetA/multi-R_MdtG-like"/>
</dbReference>
<keyword evidence="6 7" id="KW-0472">Membrane</keyword>
<gene>
    <name evidence="9" type="ORF">BLITH_1131</name>
</gene>
<keyword evidence="3" id="KW-1003">Cell membrane</keyword>
<evidence type="ECO:0000256" key="3">
    <source>
        <dbReference type="ARBA" id="ARBA00022475"/>
    </source>
</evidence>
<feature type="transmembrane region" description="Helical" evidence="7">
    <location>
        <begin position="198"/>
        <end position="222"/>
    </location>
</feature>
<evidence type="ECO:0000256" key="6">
    <source>
        <dbReference type="ARBA" id="ARBA00023136"/>
    </source>
</evidence>
<dbReference type="InterPro" id="IPR020846">
    <property type="entry name" value="MFS_dom"/>
</dbReference>
<proteinExistence type="predicted"/>
<dbReference type="EMBL" id="PEBW01000003">
    <property type="protein sequence ID" value="PTQ52164.1"/>
    <property type="molecule type" value="Genomic_DNA"/>
</dbReference>
<dbReference type="GO" id="GO:0005886">
    <property type="term" value="C:plasma membrane"/>
    <property type="evidence" value="ECO:0007669"/>
    <property type="project" value="UniProtKB-SubCell"/>
</dbReference>
<sequence>MENAGEKARGVPASSSDFAAFRTHAEESQAEFQPWRKNLVVLTISLFFVAVGFSQLIPFLPLFLASDLGLRNSPHLHFWSGAIYSVSFFSSFVMAPIWGALADRMGRKLMVLRSGFGMAVTNTLMAFVHTPGELFVLRFLNGFISGIVPASVALMAVSAPRERVGWALGVLQSGSVAGTIVGPALGGLLAEHFGYRTLFLLTGVSLFAVSFLVLFGVSDVRTPPPPARERGSRGASLLLRPDLAVLFLTNFLVQFAFVAIYPLLSLFVAELVGSDSGASFWAGVVMGLTALANMVAAPFLGRATDRLGAQRVLVGSLVLAAMVLFPHAFVRGIASLLVLRLLLGMALGGISPSLNAVLRLCAPEGFESRTFGYATSAANLGNFLGPLFGGAVADVSSLRMVFPLSAALLLVNAFVLGKLFPRMGERREGQLPQKGGEPWA</sequence>
<keyword evidence="2" id="KW-0813">Transport</keyword>
<dbReference type="PANTHER" id="PTHR43414">
    <property type="entry name" value="MULTIDRUG RESISTANCE PROTEIN MDTG"/>
    <property type="match status" value="1"/>
</dbReference>
<dbReference type="Proteomes" id="UP000244016">
    <property type="component" value="Unassembled WGS sequence"/>
</dbReference>
<feature type="transmembrane region" description="Helical" evidence="7">
    <location>
        <begin position="370"/>
        <end position="388"/>
    </location>
</feature>
<feature type="transmembrane region" description="Helical" evidence="7">
    <location>
        <begin position="135"/>
        <end position="157"/>
    </location>
</feature>
<evidence type="ECO:0000256" key="4">
    <source>
        <dbReference type="ARBA" id="ARBA00022692"/>
    </source>
</evidence>
<evidence type="ECO:0000256" key="7">
    <source>
        <dbReference type="SAM" id="Phobius"/>
    </source>
</evidence>
<dbReference type="InterPro" id="IPR036259">
    <property type="entry name" value="MFS_trans_sf"/>
</dbReference>
<feature type="domain" description="Major facilitator superfamily (MFS) profile" evidence="8">
    <location>
        <begin position="38"/>
        <end position="424"/>
    </location>
</feature>
<dbReference type="Gene3D" id="1.20.1250.20">
    <property type="entry name" value="MFS general substrate transporter like domains"/>
    <property type="match status" value="2"/>
</dbReference>
<feature type="transmembrane region" description="Helical" evidence="7">
    <location>
        <begin position="280"/>
        <end position="300"/>
    </location>
</feature>
<comment type="subcellular location">
    <subcellularLocation>
        <location evidence="1">Cell membrane</location>
        <topology evidence="1">Multi-pass membrane protein</topology>
    </subcellularLocation>
</comment>
<dbReference type="AlphaFoldDB" id="A0A2T5G7K4"/>
<feature type="transmembrane region" description="Helical" evidence="7">
    <location>
        <begin position="243"/>
        <end position="268"/>
    </location>
</feature>
<dbReference type="PANTHER" id="PTHR43414:SF1">
    <property type="entry name" value="PEPTIDE PERMEASE"/>
    <property type="match status" value="1"/>
</dbReference>
<name>A0A2T5G7K4_9BACL</name>
<dbReference type="InterPro" id="IPR011701">
    <property type="entry name" value="MFS"/>
</dbReference>
<dbReference type="GO" id="GO:0022857">
    <property type="term" value="F:transmembrane transporter activity"/>
    <property type="evidence" value="ECO:0007669"/>
    <property type="project" value="InterPro"/>
</dbReference>
<organism evidence="9 10">
    <name type="scientific">Brockia lithotrophica</name>
    <dbReference type="NCBI Taxonomy" id="933949"/>
    <lineage>
        <taxon>Bacteria</taxon>
        <taxon>Bacillati</taxon>
        <taxon>Bacillota</taxon>
        <taxon>Bacilli</taxon>
        <taxon>Bacillales</taxon>
        <taxon>Bacillales Family X. Incertae Sedis</taxon>
        <taxon>Brockia</taxon>
    </lineage>
</organism>
<dbReference type="Pfam" id="PF07690">
    <property type="entry name" value="MFS_1"/>
    <property type="match status" value="1"/>
</dbReference>
<accession>A0A2T5G7K4</accession>
<dbReference type="PROSITE" id="PS50850">
    <property type="entry name" value="MFS"/>
    <property type="match status" value="1"/>
</dbReference>
<feature type="transmembrane region" description="Helical" evidence="7">
    <location>
        <begin position="110"/>
        <end position="129"/>
    </location>
</feature>
<evidence type="ECO:0000259" key="8">
    <source>
        <dbReference type="PROSITE" id="PS50850"/>
    </source>
</evidence>
<feature type="transmembrane region" description="Helical" evidence="7">
    <location>
        <begin position="312"/>
        <end position="330"/>
    </location>
</feature>
<keyword evidence="5 7" id="KW-1133">Transmembrane helix</keyword>
<keyword evidence="4 7" id="KW-0812">Transmembrane</keyword>
<reference evidence="9 10" key="1">
    <citation type="submission" date="2017-08" db="EMBL/GenBank/DDBJ databases">
        <title>Burning lignite coal seam in the remote Altai Mountains harbors a hydrogen-driven thermophilic microbial community.</title>
        <authorList>
            <person name="Kadnikov V.V."/>
            <person name="Mardanov A.V."/>
            <person name="Ivasenko D."/>
            <person name="Beletsky A.V."/>
            <person name="Karnachuk O.V."/>
            <person name="Ravin N.V."/>
        </authorList>
    </citation>
    <scope>NUCLEOTIDE SEQUENCE [LARGE SCALE GENOMIC DNA]</scope>
    <source>
        <strain evidence="9">AL31</strain>
    </source>
</reference>
<dbReference type="PRINTS" id="PR01035">
    <property type="entry name" value="TCRTETA"/>
</dbReference>
<feature type="transmembrane region" description="Helical" evidence="7">
    <location>
        <begin position="400"/>
        <end position="420"/>
    </location>
</feature>
<feature type="transmembrane region" description="Helical" evidence="7">
    <location>
        <begin position="39"/>
        <end position="64"/>
    </location>
</feature>
<evidence type="ECO:0000313" key="10">
    <source>
        <dbReference type="Proteomes" id="UP000244016"/>
    </source>
</evidence>
<evidence type="ECO:0000313" key="9">
    <source>
        <dbReference type="EMBL" id="PTQ52164.1"/>
    </source>
</evidence>
<evidence type="ECO:0000256" key="1">
    <source>
        <dbReference type="ARBA" id="ARBA00004651"/>
    </source>
</evidence>
<feature type="transmembrane region" description="Helical" evidence="7">
    <location>
        <begin position="164"/>
        <end position="186"/>
    </location>
</feature>
<comment type="caution">
    <text evidence="9">The sequence shown here is derived from an EMBL/GenBank/DDBJ whole genome shotgun (WGS) entry which is preliminary data.</text>
</comment>
<dbReference type="SUPFAM" id="SSF103473">
    <property type="entry name" value="MFS general substrate transporter"/>
    <property type="match status" value="1"/>
</dbReference>
<evidence type="ECO:0000256" key="2">
    <source>
        <dbReference type="ARBA" id="ARBA00022448"/>
    </source>
</evidence>
<feature type="transmembrane region" description="Helical" evidence="7">
    <location>
        <begin position="336"/>
        <end position="358"/>
    </location>
</feature>
<feature type="transmembrane region" description="Helical" evidence="7">
    <location>
        <begin position="76"/>
        <end position="98"/>
    </location>
</feature>
<protein>
    <submittedName>
        <fullName evidence="9">Multidrug-efflux transporter, major facilitator superfamily (MFS)</fullName>
    </submittedName>
</protein>
<evidence type="ECO:0000256" key="5">
    <source>
        <dbReference type="ARBA" id="ARBA00022989"/>
    </source>
</evidence>